<sequence>MRIFFLLMIALALSTPGYCLAQQHTNAGSTAEDVAAEQDACFTDAQKFCGGNVIFVYEMETCLADHLSRLSPKCRKQIAPTNFKKYYSGQDRPFGF</sequence>
<reference evidence="1" key="1">
    <citation type="submission" date="2023-07" db="EMBL/GenBank/DDBJ databases">
        <authorList>
            <person name="Pelsma A.J. K."/>
        </authorList>
    </citation>
    <scope>NUCLEOTIDE SEQUENCE</scope>
</reference>
<proteinExistence type="predicted"/>
<evidence type="ECO:0000313" key="1">
    <source>
        <dbReference type="EMBL" id="CAJ0858106.1"/>
    </source>
</evidence>
<protein>
    <submittedName>
        <fullName evidence="1">Uncharacterized protein</fullName>
    </submittedName>
</protein>
<dbReference type="AlphaFoldDB" id="A0AA48LY06"/>
<dbReference type="EMBL" id="OY288114">
    <property type="protein sequence ID" value="CAJ0858106.1"/>
    <property type="molecule type" value="Genomic_DNA"/>
</dbReference>
<organism evidence="1">
    <name type="scientific">freshwater sediment metagenome</name>
    <dbReference type="NCBI Taxonomy" id="556182"/>
    <lineage>
        <taxon>unclassified sequences</taxon>
        <taxon>metagenomes</taxon>
        <taxon>ecological metagenomes</taxon>
    </lineage>
</organism>
<gene>
    <name evidence="1" type="ORF">AMST5_01086</name>
</gene>
<name>A0AA48LY06_9ZZZZ</name>
<accession>A0AA48LY06</accession>